<gene>
    <name evidence="1" type="ORF">Pint_26981</name>
</gene>
<evidence type="ECO:0000313" key="2">
    <source>
        <dbReference type="Proteomes" id="UP001163603"/>
    </source>
</evidence>
<proteinExistence type="predicted"/>
<protein>
    <submittedName>
        <fullName evidence="1">Uncharacterized protein</fullName>
    </submittedName>
</protein>
<accession>A0ACC0YSS4</accession>
<keyword evidence="2" id="KW-1185">Reference proteome</keyword>
<name>A0ACC0YSS4_9ROSI</name>
<dbReference type="EMBL" id="CM047740">
    <property type="protein sequence ID" value="KAJ0041218.1"/>
    <property type="molecule type" value="Genomic_DNA"/>
</dbReference>
<sequence>MLYFETLQTWTLATYSLVDHDSSTVAPHTKGKKTCTCSPKMGLSSLSTHSVEPLNPNL</sequence>
<organism evidence="1 2">
    <name type="scientific">Pistacia integerrima</name>
    <dbReference type="NCBI Taxonomy" id="434235"/>
    <lineage>
        <taxon>Eukaryota</taxon>
        <taxon>Viridiplantae</taxon>
        <taxon>Streptophyta</taxon>
        <taxon>Embryophyta</taxon>
        <taxon>Tracheophyta</taxon>
        <taxon>Spermatophyta</taxon>
        <taxon>Magnoliopsida</taxon>
        <taxon>eudicotyledons</taxon>
        <taxon>Gunneridae</taxon>
        <taxon>Pentapetalae</taxon>
        <taxon>rosids</taxon>
        <taxon>malvids</taxon>
        <taxon>Sapindales</taxon>
        <taxon>Anacardiaceae</taxon>
        <taxon>Pistacia</taxon>
    </lineage>
</organism>
<comment type="caution">
    <text evidence="1">The sequence shown here is derived from an EMBL/GenBank/DDBJ whole genome shotgun (WGS) entry which is preliminary data.</text>
</comment>
<reference evidence="2" key="1">
    <citation type="journal article" date="2023" name="G3 (Bethesda)">
        <title>Genome assembly and association tests identify interacting loci associated with vigor, precocity, and sex in interspecific pistachio rootstocks.</title>
        <authorList>
            <person name="Palmer W."/>
            <person name="Jacygrad E."/>
            <person name="Sagayaradj S."/>
            <person name="Cavanaugh K."/>
            <person name="Han R."/>
            <person name="Bertier L."/>
            <person name="Beede B."/>
            <person name="Kafkas S."/>
            <person name="Golino D."/>
            <person name="Preece J."/>
            <person name="Michelmore R."/>
        </authorList>
    </citation>
    <scope>NUCLEOTIDE SEQUENCE [LARGE SCALE GENOMIC DNA]</scope>
</reference>
<dbReference type="Proteomes" id="UP001163603">
    <property type="component" value="Chromosome 5"/>
</dbReference>
<evidence type="ECO:0000313" key="1">
    <source>
        <dbReference type="EMBL" id="KAJ0041218.1"/>
    </source>
</evidence>